<gene>
    <name evidence="1" type="ORF">EV674_12669</name>
</gene>
<name>A0A4R2N4A0_9BURK</name>
<evidence type="ECO:0000313" key="1">
    <source>
        <dbReference type="EMBL" id="TCP15071.1"/>
    </source>
</evidence>
<evidence type="ECO:0008006" key="3">
    <source>
        <dbReference type="Google" id="ProtNLM"/>
    </source>
</evidence>
<comment type="caution">
    <text evidence="1">The sequence shown here is derived from an EMBL/GenBank/DDBJ whole genome shotgun (WGS) entry which is preliminary data.</text>
</comment>
<dbReference type="RefSeq" id="WP_157983738.1">
    <property type="nucleotide sequence ID" value="NZ_QXNC01000066.1"/>
</dbReference>
<dbReference type="Proteomes" id="UP000295182">
    <property type="component" value="Unassembled WGS sequence"/>
</dbReference>
<keyword evidence="2" id="KW-1185">Reference proteome</keyword>
<evidence type="ECO:0000313" key="2">
    <source>
        <dbReference type="Proteomes" id="UP000295182"/>
    </source>
</evidence>
<dbReference type="OrthoDB" id="8894853at2"/>
<protein>
    <recommendedName>
        <fullName evidence="3">HNH endonuclease</fullName>
    </recommendedName>
</protein>
<reference evidence="1 2" key="1">
    <citation type="submission" date="2019-03" db="EMBL/GenBank/DDBJ databases">
        <title>Genomic Encyclopedia of Type Strains, Phase IV (KMG-IV): sequencing the most valuable type-strain genomes for metagenomic binning, comparative biology and taxonomic classification.</title>
        <authorList>
            <person name="Goeker M."/>
        </authorList>
    </citation>
    <scope>NUCLEOTIDE SEQUENCE [LARGE SCALE GENOMIC DNA]</scope>
    <source>
        <strain evidence="1 2">DSM 1837</strain>
    </source>
</reference>
<dbReference type="AlphaFoldDB" id="A0A4R2N4A0"/>
<dbReference type="EMBL" id="SLXH01000026">
    <property type="protein sequence ID" value="TCP15071.1"/>
    <property type="molecule type" value="Genomic_DNA"/>
</dbReference>
<sequence>MGNPHNRKFKCWAAACGNCGEGPSAEHLVSKCLFPEGVVRVSGFDWCKQEAKSIGINGLQRQILCKAHNSALSDADSEAKKAVGLFQRSATPTKDGSLGDNKIDGQKLERWLLKTAINLSYGGNLHIGIGMNGSMPGLPSPYLIDVAFGRRSFSHLMGVHFLLPDKATSHSPSEIIMFPLIKDGNIGGFYFELRSQPVFLNLFPGHAPPTLGAVAEKLGLQQALLDAKMVYRPPQIATISNSMPTSLIKLKW</sequence>
<proteinExistence type="predicted"/>
<accession>A0A4R2N4A0</accession>
<organism evidence="1 2">
    <name type="scientific">Simplicispira metamorpha</name>
    <dbReference type="NCBI Taxonomy" id="80881"/>
    <lineage>
        <taxon>Bacteria</taxon>
        <taxon>Pseudomonadati</taxon>
        <taxon>Pseudomonadota</taxon>
        <taxon>Betaproteobacteria</taxon>
        <taxon>Burkholderiales</taxon>
        <taxon>Comamonadaceae</taxon>
        <taxon>Simplicispira</taxon>
    </lineage>
</organism>